<dbReference type="EMBL" id="SKBN01000028">
    <property type="protein sequence ID" value="TGJ86388.1"/>
    <property type="molecule type" value="Genomic_DNA"/>
</dbReference>
<dbReference type="OrthoDB" id="3354387at2759"/>
<dbReference type="GO" id="GO:0016765">
    <property type="term" value="F:transferase activity, transferring alkyl or aryl (other than methyl) groups"/>
    <property type="evidence" value="ECO:0007669"/>
    <property type="project" value="InterPro"/>
</dbReference>
<name>A0A4Z0Z2H4_9PEZI</name>
<evidence type="ECO:0000256" key="1">
    <source>
        <dbReference type="ARBA" id="ARBA00010209"/>
    </source>
</evidence>
<evidence type="ECO:0000313" key="3">
    <source>
        <dbReference type="EMBL" id="TGJ86388.1"/>
    </source>
</evidence>
<dbReference type="PANTHER" id="PTHR40627">
    <property type="entry name" value="INDOLE PRENYLTRANSFERASE TDIB-RELATED"/>
    <property type="match status" value="1"/>
</dbReference>
<dbReference type="GO" id="GO:0009820">
    <property type="term" value="P:alkaloid metabolic process"/>
    <property type="evidence" value="ECO:0007669"/>
    <property type="project" value="InterPro"/>
</dbReference>
<reference evidence="3 4" key="1">
    <citation type="submission" date="2019-03" db="EMBL/GenBank/DDBJ databases">
        <title>Draft genome sequence of Xylaria hypoxylon DSM 108379, a ubiquitous saprotrophic-parasitic fungi on hardwood.</title>
        <authorList>
            <person name="Buettner E."/>
            <person name="Leonhardt S."/>
            <person name="Gebauer A.M."/>
            <person name="Liers C."/>
            <person name="Hofrichter M."/>
            <person name="Kellner H."/>
        </authorList>
    </citation>
    <scope>NUCLEOTIDE SEQUENCE [LARGE SCALE GENOMIC DNA]</scope>
    <source>
        <strain evidence="3 4">DSM 108379</strain>
    </source>
</reference>
<dbReference type="SFLD" id="SFLDS00036">
    <property type="entry name" value="Aromatic_Prenyltransferase"/>
    <property type="match status" value="1"/>
</dbReference>
<sequence>MAAQIESKVFRQLDDETKGIDGAPPYWWSTSGRELAQMMSVAEYPEEAQRQFLRFFRDTISPHLGAHPDSTSLKSSMTWDGSPIEYSYDLRGSSSTPSVRFVVDFTQLRPPASSPLSIASTQAFVDEIAKKMTGFEFDDTWYRNLVKWYTHSNLAPEEQEALAAKAGHRMSMIIGFDIHRKLPAHGGLPVMGKAYFLPSFTAASQGKSRWQVVRSAIRQLPEIDSYPNILHSLGMIEEYLSDKSKEWEDGTWYLATDFVKPEKARLKIYLRTVVGAFDDIWDYYTLGGRITGLDEDKEKVRELIKLTSGTGPTKRDVWPYVHISRKATTMYFSLSADSPYPAPKINIYPANFAGNDEEIIRGLDVWLRKYGMNDGGVSMEDRFRSVFAGVSAFGFSPSGFNVIWANTGLMLFSRNNKRVHIKVGPFANLQTTSVTSPG</sequence>
<dbReference type="Pfam" id="PF11991">
    <property type="entry name" value="Trp_DMAT"/>
    <property type="match status" value="1"/>
</dbReference>
<dbReference type="InterPro" id="IPR017795">
    <property type="entry name" value="ABBA_NscD-like"/>
</dbReference>
<protein>
    <recommendedName>
        <fullName evidence="5">Aromatic prenyltransferase (DMATS family)</fullName>
    </recommendedName>
</protein>
<gene>
    <name evidence="3" type="ORF">E0Z10_g2387</name>
</gene>
<keyword evidence="2" id="KW-0808">Transferase</keyword>
<accession>A0A4Z0Z2H4</accession>
<dbReference type="AlphaFoldDB" id="A0A4Z0Z2H4"/>
<dbReference type="Proteomes" id="UP000297716">
    <property type="component" value="Unassembled WGS sequence"/>
</dbReference>
<evidence type="ECO:0008006" key="5">
    <source>
        <dbReference type="Google" id="ProtNLM"/>
    </source>
</evidence>
<organism evidence="3 4">
    <name type="scientific">Xylaria hypoxylon</name>
    <dbReference type="NCBI Taxonomy" id="37992"/>
    <lineage>
        <taxon>Eukaryota</taxon>
        <taxon>Fungi</taxon>
        <taxon>Dikarya</taxon>
        <taxon>Ascomycota</taxon>
        <taxon>Pezizomycotina</taxon>
        <taxon>Sordariomycetes</taxon>
        <taxon>Xylariomycetidae</taxon>
        <taxon>Xylariales</taxon>
        <taxon>Xylariaceae</taxon>
        <taxon>Xylaria</taxon>
    </lineage>
</organism>
<dbReference type="InterPro" id="IPR033964">
    <property type="entry name" value="ABBA"/>
</dbReference>
<dbReference type="STRING" id="37992.A0A4Z0Z2H4"/>
<dbReference type="NCBIfam" id="TIGR03429">
    <property type="entry name" value="arom_pren_DMATS"/>
    <property type="match status" value="1"/>
</dbReference>
<evidence type="ECO:0000313" key="4">
    <source>
        <dbReference type="Proteomes" id="UP000297716"/>
    </source>
</evidence>
<dbReference type="CDD" id="cd13929">
    <property type="entry name" value="PT-DMATS_CymD"/>
    <property type="match status" value="1"/>
</dbReference>
<comment type="caution">
    <text evidence="3">The sequence shown here is derived from an EMBL/GenBank/DDBJ whole genome shotgun (WGS) entry which is preliminary data.</text>
</comment>
<evidence type="ECO:0000256" key="2">
    <source>
        <dbReference type="ARBA" id="ARBA00022679"/>
    </source>
</evidence>
<comment type="similarity">
    <text evidence="1">Belongs to the tryptophan dimethylallyltransferase family.</text>
</comment>
<dbReference type="PANTHER" id="PTHR40627:SF4">
    <property type="entry name" value="PRENYLTRANSFERASE ASQH1-RELATED"/>
    <property type="match status" value="1"/>
</dbReference>
<keyword evidence="4" id="KW-1185">Reference proteome</keyword>
<proteinExistence type="inferred from homology"/>